<proteinExistence type="predicted"/>
<dbReference type="SMART" id="SM00345">
    <property type="entry name" value="HTH_GNTR"/>
    <property type="match status" value="1"/>
</dbReference>
<accession>A0A560HN69</accession>
<dbReference type="Pfam" id="PF07729">
    <property type="entry name" value="FCD"/>
    <property type="match status" value="1"/>
</dbReference>
<evidence type="ECO:0000259" key="4">
    <source>
        <dbReference type="PROSITE" id="PS50949"/>
    </source>
</evidence>
<dbReference type="InterPro" id="IPR011711">
    <property type="entry name" value="GntR_C"/>
</dbReference>
<dbReference type="Proteomes" id="UP000318050">
    <property type="component" value="Unassembled WGS sequence"/>
</dbReference>
<dbReference type="SUPFAM" id="SSF46785">
    <property type="entry name" value="Winged helix' DNA-binding domain"/>
    <property type="match status" value="2"/>
</dbReference>
<dbReference type="OrthoDB" id="9812645at2"/>
<dbReference type="PANTHER" id="PTHR43537:SF5">
    <property type="entry name" value="UXU OPERON TRANSCRIPTIONAL REGULATOR"/>
    <property type="match status" value="1"/>
</dbReference>
<dbReference type="InterPro" id="IPR008920">
    <property type="entry name" value="TF_FadR/GntR_C"/>
</dbReference>
<evidence type="ECO:0000256" key="3">
    <source>
        <dbReference type="ARBA" id="ARBA00023163"/>
    </source>
</evidence>
<reference evidence="5 6" key="1">
    <citation type="submission" date="2019-06" db="EMBL/GenBank/DDBJ databases">
        <title>Genomic Encyclopedia of Type Strains, Phase IV (KMG-V): Genome sequencing to study the core and pangenomes of soil and plant-associated prokaryotes.</title>
        <authorList>
            <person name="Whitman W."/>
        </authorList>
    </citation>
    <scope>NUCLEOTIDE SEQUENCE [LARGE SCALE GENOMIC DNA]</scope>
    <source>
        <strain evidence="5 6">BR 11140</strain>
    </source>
</reference>
<keyword evidence="3" id="KW-0804">Transcription</keyword>
<dbReference type="SUPFAM" id="SSF48008">
    <property type="entry name" value="GntR ligand-binding domain-like"/>
    <property type="match status" value="1"/>
</dbReference>
<sequence length="451" mass="49222">MPAPSPRAQASLPVIVLSPQAEEQDSLLADVIGERRTTGEKGACRIARLIEEKLITGGWPHGMSCGSEQALIEGFGIGRAVIREAVRILEVRGTARMVRGPGGGLRVLKIDPRRTADFLVGFGLFSGVTDTCLREAEDALRRVRQSLDVWPHRPSGRAGRQPAAVLDFFDDVVGALRQTMMEANGDTLRPSVLLAPEVLRRSRAGQIAGRMLRECTVEQWVRGHRLGSEEDLCFHYSVERDIFRQAVRILESVGAAVAFCGRGHGLVSQAPRAGAVARLVSCLFASSEVQPQAVMLVFQRLSVEIVALAAAKASPQDCDLIARSLDGLEEALELDAGSTLPRVFEVEEAIVAAAANPVLQLFIQSLRGYPSARIPRNINLLGAMNRAFLQLSRPILDAFRINDVETAVQAQEARTSDLSSLSHMVPELHEQKNTTYCHIMKMSVDYHISIK</sequence>
<evidence type="ECO:0000256" key="1">
    <source>
        <dbReference type="ARBA" id="ARBA00023015"/>
    </source>
</evidence>
<dbReference type="GO" id="GO:0003677">
    <property type="term" value="F:DNA binding"/>
    <property type="evidence" value="ECO:0007669"/>
    <property type="project" value="UniProtKB-KW"/>
</dbReference>
<dbReference type="Gene3D" id="1.10.10.10">
    <property type="entry name" value="Winged helix-like DNA-binding domain superfamily/Winged helix DNA-binding domain"/>
    <property type="match status" value="2"/>
</dbReference>
<evidence type="ECO:0000313" key="5">
    <source>
        <dbReference type="EMBL" id="TWB46959.1"/>
    </source>
</evidence>
<dbReference type="GO" id="GO:0003700">
    <property type="term" value="F:DNA-binding transcription factor activity"/>
    <property type="evidence" value="ECO:0007669"/>
    <property type="project" value="InterPro"/>
</dbReference>
<dbReference type="EMBL" id="VITT01000040">
    <property type="protein sequence ID" value="TWB46959.1"/>
    <property type="molecule type" value="Genomic_DNA"/>
</dbReference>
<dbReference type="Pfam" id="PF00392">
    <property type="entry name" value="GntR"/>
    <property type="match status" value="1"/>
</dbReference>
<dbReference type="InterPro" id="IPR036390">
    <property type="entry name" value="WH_DNA-bd_sf"/>
</dbReference>
<gene>
    <name evidence="5" type="ORF">FBZ92_14017</name>
</gene>
<organism evidence="5 6">
    <name type="scientific">Nitrospirillum amazonense</name>
    <dbReference type="NCBI Taxonomy" id="28077"/>
    <lineage>
        <taxon>Bacteria</taxon>
        <taxon>Pseudomonadati</taxon>
        <taxon>Pseudomonadota</taxon>
        <taxon>Alphaproteobacteria</taxon>
        <taxon>Rhodospirillales</taxon>
        <taxon>Azospirillaceae</taxon>
        <taxon>Nitrospirillum</taxon>
    </lineage>
</organism>
<keyword evidence="2 5" id="KW-0238">DNA-binding</keyword>
<name>A0A560HN69_9PROT</name>
<dbReference type="PROSITE" id="PS50949">
    <property type="entry name" value="HTH_GNTR"/>
    <property type="match status" value="1"/>
</dbReference>
<dbReference type="InterPro" id="IPR036388">
    <property type="entry name" value="WH-like_DNA-bd_sf"/>
</dbReference>
<protein>
    <submittedName>
        <fullName evidence="5">DNA-binding FadR family transcriptional regulator</fullName>
    </submittedName>
</protein>
<evidence type="ECO:0000256" key="2">
    <source>
        <dbReference type="ARBA" id="ARBA00023125"/>
    </source>
</evidence>
<keyword evidence="1" id="KW-0805">Transcription regulation</keyword>
<dbReference type="InterPro" id="IPR000524">
    <property type="entry name" value="Tscrpt_reg_HTH_GntR"/>
</dbReference>
<dbReference type="PANTHER" id="PTHR43537">
    <property type="entry name" value="TRANSCRIPTIONAL REGULATOR, GNTR FAMILY"/>
    <property type="match status" value="1"/>
</dbReference>
<feature type="domain" description="HTH gntR-type" evidence="4">
    <location>
        <begin position="40"/>
        <end position="110"/>
    </location>
</feature>
<evidence type="ECO:0000313" key="6">
    <source>
        <dbReference type="Proteomes" id="UP000318050"/>
    </source>
</evidence>
<comment type="caution">
    <text evidence="5">The sequence shown here is derived from an EMBL/GenBank/DDBJ whole genome shotgun (WGS) entry which is preliminary data.</text>
</comment>
<dbReference type="AlphaFoldDB" id="A0A560HN69"/>
<dbReference type="Gene3D" id="1.20.120.530">
    <property type="entry name" value="GntR ligand-binding domain-like"/>
    <property type="match status" value="1"/>
</dbReference>